<name>A0ABD2PPT3_9PLAT</name>
<gene>
    <name evidence="2" type="ORF">Ciccas_011935</name>
</gene>
<evidence type="ECO:0000313" key="3">
    <source>
        <dbReference type="Proteomes" id="UP001626550"/>
    </source>
</evidence>
<evidence type="ECO:0000256" key="1">
    <source>
        <dbReference type="SAM" id="MobiDB-lite"/>
    </source>
</evidence>
<feature type="region of interest" description="Disordered" evidence="1">
    <location>
        <begin position="699"/>
        <end position="718"/>
    </location>
</feature>
<dbReference type="Proteomes" id="UP001626550">
    <property type="component" value="Unassembled WGS sequence"/>
</dbReference>
<evidence type="ECO:0000313" key="2">
    <source>
        <dbReference type="EMBL" id="KAL3309518.1"/>
    </source>
</evidence>
<comment type="caution">
    <text evidence="2">The sequence shown here is derived from an EMBL/GenBank/DDBJ whole genome shotgun (WGS) entry which is preliminary data.</text>
</comment>
<reference evidence="2 3" key="1">
    <citation type="submission" date="2024-11" db="EMBL/GenBank/DDBJ databases">
        <title>Adaptive evolution of stress response genes in parasites aligns with host niche diversity.</title>
        <authorList>
            <person name="Hahn C."/>
            <person name="Resl P."/>
        </authorList>
    </citation>
    <scope>NUCLEOTIDE SEQUENCE [LARGE SCALE GENOMIC DNA]</scope>
    <source>
        <strain evidence="2">EGGRZ-B1_66</strain>
        <tissue evidence="2">Body</tissue>
    </source>
</reference>
<organism evidence="2 3">
    <name type="scientific">Cichlidogyrus casuarinus</name>
    <dbReference type="NCBI Taxonomy" id="1844966"/>
    <lineage>
        <taxon>Eukaryota</taxon>
        <taxon>Metazoa</taxon>
        <taxon>Spiralia</taxon>
        <taxon>Lophotrochozoa</taxon>
        <taxon>Platyhelminthes</taxon>
        <taxon>Monogenea</taxon>
        <taxon>Monopisthocotylea</taxon>
        <taxon>Dactylogyridea</taxon>
        <taxon>Ancyrocephalidae</taxon>
        <taxon>Cichlidogyrus</taxon>
    </lineage>
</organism>
<dbReference type="EMBL" id="JBJKFK010003827">
    <property type="protein sequence ID" value="KAL3309518.1"/>
    <property type="molecule type" value="Genomic_DNA"/>
</dbReference>
<sequence>MNSTNYVPYVPIDENCVEARKSYVNVITEIEGSAYENFKQMEQIIAFVQRIVKLFEAILNFYRHMGDDVDSFIAVKSQVHKFLGKLIDNYRTGGHGFKIPHCANDILNKYMNEYLPEKTTQQEIQAGFPTYPQLHRKFFDELLFDAMIAHDRCKTLMVTSSYAGEETDKLEYMCSIHRKPKRELWEITITGKSIVVKKGRKELSNEDLKISMTSLLKLMRIEVTFDNFEAIVRVAELYILLAIYSVYKGDAELDFLETRLQEVREIYSEIERKIGVPVCIVKLASLAEKFLNKDSKKFRLKLQGDKIVEDCRKPLFFFLNKCEKYIGLILFFRCHKPTMLKSTGGDESVQFSLKMNCVCPEQTEEWQVTMSSKKLPLKFDFNPSGASLFAKCWIGDLSLIQSLRKFYLCRLQHRALYGVHFYNFLGFVELILISLIWQMSVATEQQEVDDHIQEFRDIIIFLNSLILSYSYTTMDCDAFKYVVNGANKFYSQNFESKIVAASKLDIKWTRMAKQLYEDLTVQGPSAMNTQTYMEEKGVFIHVDYYEGIEFTFKDCETFRQVRFTANKATSGIAHVVSPDEQKIVDLLEQKYKLMKTTQLITSVIFLSLYGTPAMKKLCKTIVKEFEKFGKEWKEAAEELSKELSDPLFLNYPTIYKFIERYNLNLKAKPVTDPDSFKKFLETLNVVYKDKVIAKWVDPESEDGNKDAFDPNEEEEKQTRFVSYEEVSLKPKGENGDVASANMTFSKRVDIELNNDDDSDVEEPIQPEWKKSQLISINNKFDYNVADDIETWTVGLTYVDNDVRKIIFKRNEQGEWVARYASAKAQLSEEQLGRVYEEIKSYSERSRRLDIDPLEELLFASTIIILSLKEVVGNDLQSVTNYLVESQEISHLIARIVQIDFAQTVDEINMFMQKDLGESSRMLFDSLPEYNARGSKNIRRKALQHVNEYLERCDI</sequence>
<proteinExistence type="predicted"/>
<dbReference type="AlphaFoldDB" id="A0ABD2PPT3"/>
<protein>
    <submittedName>
        <fullName evidence="2">Uncharacterized protein</fullName>
    </submittedName>
</protein>
<accession>A0ABD2PPT3</accession>
<keyword evidence="3" id="KW-1185">Reference proteome</keyword>